<comment type="caution">
    <text evidence="2">The sequence shown here is derived from an EMBL/GenBank/DDBJ whole genome shotgun (WGS) entry which is preliminary data.</text>
</comment>
<dbReference type="Gene3D" id="3.90.75.20">
    <property type="match status" value="1"/>
</dbReference>
<dbReference type="Pfam" id="PF13392">
    <property type="entry name" value="HNH_3"/>
    <property type="match status" value="1"/>
</dbReference>
<protein>
    <recommendedName>
        <fullName evidence="1">HNH nuclease domain-containing protein</fullName>
    </recommendedName>
</protein>
<feature type="non-terminal residue" evidence="2">
    <location>
        <position position="1"/>
    </location>
</feature>
<dbReference type="EMBL" id="BARU01008004">
    <property type="protein sequence ID" value="GAH35465.1"/>
    <property type="molecule type" value="Genomic_DNA"/>
</dbReference>
<proteinExistence type="predicted"/>
<name>X1FSI5_9ZZZZ</name>
<feature type="domain" description="HNH nuclease" evidence="1">
    <location>
        <begin position="26"/>
        <end position="64"/>
    </location>
</feature>
<organism evidence="2">
    <name type="scientific">marine sediment metagenome</name>
    <dbReference type="NCBI Taxonomy" id="412755"/>
    <lineage>
        <taxon>unclassified sequences</taxon>
        <taxon>metagenomes</taxon>
        <taxon>ecological metagenomes</taxon>
    </lineage>
</organism>
<evidence type="ECO:0000259" key="1">
    <source>
        <dbReference type="Pfam" id="PF13392"/>
    </source>
</evidence>
<sequence>GYAEIHMRPNDLFYAMVGPNEYVLEHRLVMAKALGRVLKTEEIIHHLNGIRNDNRLENLVMCNRYNHPHETLMKVLQRRIRELENYVGK</sequence>
<reference evidence="2" key="1">
    <citation type="journal article" date="2014" name="Front. Microbiol.">
        <title>High frequency of phylogenetically diverse reductive dehalogenase-homologous genes in deep subseafloor sedimentary metagenomes.</title>
        <authorList>
            <person name="Kawai M."/>
            <person name="Futagami T."/>
            <person name="Toyoda A."/>
            <person name="Takaki Y."/>
            <person name="Nishi S."/>
            <person name="Hori S."/>
            <person name="Arai W."/>
            <person name="Tsubouchi T."/>
            <person name="Morono Y."/>
            <person name="Uchiyama I."/>
            <person name="Ito T."/>
            <person name="Fujiyama A."/>
            <person name="Inagaki F."/>
            <person name="Takami H."/>
        </authorList>
    </citation>
    <scope>NUCLEOTIDE SEQUENCE</scope>
    <source>
        <strain evidence="2">Expedition CK06-06</strain>
    </source>
</reference>
<dbReference type="SUPFAM" id="SSF54060">
    <property type="entry name" value="His-Me finger endonucleases"/>
    <property type="match status" value="1"/>
</dbReference>
<accession>X1FSI5</accession>
<dbReference type="InterPro" id="IPR044925">
    <property type="entry name" value="His-Me_finger_sf"/>
</dbReference>
<dbReference type="AlphaFoldDB" id="X1FSI5"/>
<evidence type="ECO:0000313" key="2">
    <source>
        <dbReference type="EMBL" id="GAH35465.1"/>
    </source>
</evidence>
<gene>
    <name evidence="2" type="ORF">S03H2_15730</name>
</gene>
<dbReference type="InterPro" id="IPR003615">
    <property type="entry name" value="HNH_nuc"/>
</dbReference>